<dbReference type="Pfam" id="PF19732">
    <property type="entry name" value="SpoIIE_N"/>
    <property type="match status" value="1"/>
</dbReference>
<keyword evidence="5" id="KW-1185">Reference proteome</keyword>
<dbReference type="RefSeq" id="WP_156989843.1">
    <property type="nucleotide sequence ID" value="NZ_VWXL01000019.1"/>
</dbReference>
<dbReference type="Gene3D" id="3.60.40.10">
    <property type="entry name" value="PPM-type phosphatase domain"/>
    <property type="match status" value="1"/>
</dbReference>
<organism evidence="4 5">
    <name type="scientific">Caproicibacter fermentans</name>
    <dbReference type="NCBI Taxonomy" id="2576756"/>
    <lineage>
        <taxon>Bacteria</taxon>
        <taxon>Bacillati</taxon>
        <taxon>Bacillota</taxon>
        <taxon>Clostridia</taxon>
        <taxon>Eubacteriales</taxon>
        <taxon>Acutalibacteraceae</taxon>
        <taxon>Caproicibacter</taxon>
    </lineage>
</organism>
<accession>A0A6N8HWH1</accession>
<sequence>MAKENIRRIRLSAAAAAPARTAARHLAAFTAGMLFARGTVFGQYAPFGVAAAAAMPYSVLWSAILGSAAGYLLPSAVTVPVHYLAALLAAAAIRWTLNDLVRLRSHPVFAPVVAFLPVLATGMSVALVNGSGTATTAMYVAEAMLAGAAAYFFRRTVSVWESGRSPGEWSAQETTCAAFSVGLLILSLSGLSAGGVSAGRVLAVLAILFAARYGGVSGGSVSGVAAGIAFSLSTAGLNYLSGAYALGGLMAGLFSPVGRLASACAFVAANTIASLQVGNQAAVVSGLYEVMAATVIYMLLPAKTGSGLVGIFSRSDDSSRAEGLRRSVIMKLDFAAKALGSVSESVEEVSKKLQVVCSPDISSVYHKAADEVCRTCGLNAYCWDRNFTDSMNAFNDLSGKLKEKGQIQREDFSQPFASHCGRLNLIADAVNRNYGEYVVRAAAEGRAQQVRDVVAVQFETTSSMLEEMASELELYDLFDYAAAQKVEETLRLAGIQPFDVSCRTDRFGRMSVEIVSGPVDCARLSKAELTEEISRTCSRTFQPPCVTTAGGKCRIQMTEMPVFRIKSGCAQHVCGNGKLCGDSWEMFSDGNGRQIAVLSDGMGTGGRAAVDGAMACGIMTRLIKAGIGFDAALKIVNSALLVKSGDESLATMDIAALDLFNGRAELFKAGAPSAILRRNGHAAVIDTPSLPIGILNETRFAKSSETLADGDLLILMTDGALSSGAEWICEEAEKWNGRLPQELAEAIVSRAISNRRDGHDDDITVVVQMLTKLE</sequence>
<keyword evidence="2" id="KW-0472">Membrane</keyword>
<dbReference type="OrthoDB" id="9763774at2"/>
<dbReference type="SUPFAM" id="SSF81606">
    <property type="entry name" value="PP2C-like"/>
    <property type="match status" value="1"/>
</dbReference>
<evidence type="ECO:0000256" key="1">
    <source>
        <dbReference type="ARBA" id="ARBA00022801"/>
    </source>
</evidence>
<feature type="transmembrane region" description="Helical" evidence="2">
    <location>
        <begin position="109"/>
        <end position="128"/>
    </location>
</feature>
<protein>
    <submittedName>
        <fullName evidence="4">Stage II sporulation protein E</fullName>
        <ecNumber evidence="4">3.1.3.16</ecNumber>
    </submittedName>
</protein>
<evidence type="ECO:0000313" key="5">
    <source>
        <dbReference type="Proteomes" id="UP000469440"/>
    </source>
</evidence>
<evidence type="ECO:0000256" key="2">
    <source>
        <dbReference type="SAM" id="Phobius"/>
    </source>
</evidence>
<evidence type="ECO:0000313" key="4">
    <source>
        <dbReference type="EMBL" id="MVB10082.1"/>
    </source>
</evidence>
<feature type="transmembrane region" description="Helical" evidence="2">
    <location>
        <begin position="174"/>
        <end position="191"/>
    </location>
</feature>
<dbReference type="Proteomes" id="UP000469440">
    <property type="component" value="Unassembled WGS sequence"/>
</dbReference>
<name>A0A6N8HWH1_9FIRM</name>
<dbReference type="PANTHER" id="PTHR43156:SF2">
    <property type="entry name" value="STAGE II SPORULATION PROTEIN E"/>
    <property type="match status" value="1"/>
</dbReference>
<dbReference type="PROSITE" id="PS51746">
    <property type="entry name" value="PPM_2"/>
    <property type="match status" value="1"/>
</dbReference>
<dbReference type="InterPro" id="IPR052016">
    <property type="entry name" value="Bact_Sigma-Reg"/>
</dbReference>
<keyword evidence="2" id="KW-0812">Transmembrane</keyword>
<feature type="transmembrane region" description="Helical" evidence="2">
    <location>
        <begin position="79"/>
        <end position="97"/>
    </location>
</feature>
<feature type="transmembrane region" description="Helical" evidence="2">
    <location>
        <begin position="134"/>
        <end position="153"/>
    </location>
</feature>
<keyword evidence="2" id="KW-1133">Transmembrane helix</keyword>
<feature type="transmembrane region" description="Helical" evidence="2">
    <location>
        <begin position="281"/>
        <end position="300"/>
    </location>
</feature>
<dbReference type="EMBL" id="VWXL01000019">
    <property type="protein sequence ID" value="MVB10082.1"/>
    <property type="molecule type" value="Genomic_DNA"/>
</dbReference>
<keyword evidence="1 4" id="KW-0378">Hydrolase</keyword>
<dbReference type="AlphaFoldDB" id="A0A6N8HWH1"/>
<dbReference type="InterPro" id="IPR036457">
    <property type="entry name" value="PPM-type-like_dom_sf"/>
</dbReference>
<dbReference type="InterPro" id="IPR045768">
    <property type="entry name" value="SpoIIE_N"/>
</dbReference>
<reference evidence="4 5" key="1">
    <citation type="submission" date="2019-09" db="EMBL/GenBank/DDBJ databases">
        <title>Genome sequence of Clostridium sp. EA1.</title>
        <authorList>
            <person name="Poehlein A."/>
            <person name="Bengelsdorf F.R."/>
            <person name="Daniel R."/>
        </authorList>
    </citation>
    <scope>NUCLEOTIDE SEQUENCE [LARGE SCALE GENOMIC DNA]</scope>
    <source>
        <strain evidence="4 5">EA1</strain>
    </source>
</reference>
<dbReference type="SMART" id="SM00331">
    <property type="entry name" value="PP2C_SIG"/>
    <property type="match status" value="1"/>
</dbReference>
<feature type="transmembrane region" description="Helical" evidence="2">
    <location>
        <begin position="47"/>
        <end position="73"/>
    </location>
</feature>
<evidence type="ECO:0000259" key="3">
    <source>
        <dbReference type="PROSITE" id="PS51746"/>
    </source>
</evidence>
<dbReference type="PANTHER" id="PTHR43156">
    <property type="entry name" value="STAGE II SPORULATION PROTEIN E-RELATED"/>
    <property type="match status" value="1"/>
</dbReference>
<proteinExistence type="predicted"/>
<dbReference type="InterPro" id="IPR001932">
    <property type="entry name" value="PPM-type_phosphatase-like_dom"/>
</dbReference>
<feature type="domain" description="PPM-type phosphatase" evidence="3">
    <location>
        <begin position="564"/>
        <end position="770"/>
    </location>
</feature>
<gene>
    <name evidence="4" type="primary">spoIIE</name>
    <name evidence="4" type="ORF">CAFE_07550</name>
</gene>
<feature type="transmembrane region" description="Helical" evidence="2">
    <location>
        <begin position="246"/>
        <end position="269"/>
    </location>
</feature>
<dbReference type="EC" id="3.1.3.16" evidence="4"/>
<comment type="caution">
    <text evidence="4">The sequence shown here is derived from an EMBL/GenBank/DDBJ whole genome shotgun (WGS) entry which is preliminary data.</text>
</comment>
<dbReference type="Pfam" id="PF07228">
    <property type="entry name" value="SpoIIE"/>
    <property type="match status" value="1"/>
</dbReference>
<dbReference type="GO" id="GO:0004722">
    <property type="term" value="F:protein serine/threonine phosphatase activity"/>
    <property type="evidence" value="ECO:0007669"/>
    <property type="project" value="UniProtKB-EC"/>
</dbReference>